<dbReference type="SUPFAM" id="SSF47413">
    <property type="entry name" value="lambda repressor-like DNA-binding domains"/>
    <property type="match status" value="1"/>
</dbReference>
<organism evidence="2 3">
    <name type="scientific">Dyella marensis</name>
    <dbReference type="NCBI Taxonomy" id="500610"/>
    <lineage>
        <taxon>Bacteria</taxon>
        <taxon>Pseudomonadati</taxon>
        <taxon>Pseudomonadota</taxon>
        <taxon>Gammaproteobacteria</taxon>
        <taxon>Lysobacterales</taxon>
        <taxon>Rhodanobacteraceae</taxon>
        <taxon>Dyella</taxon>
    </lineage>
</organism>
<evidence type="ECO:0000313" key="3">
    <source>
        <dbReference type="Proteomes" id="UP000199477"/>
    </source>
</evidence>
<sequence>MTKGRGRTTRLADMFGVSRETARKWLSDMARPETKRLTEIAGRFGVSFEWLATGRGEPKGFMKVQDAAAPYRVDHREQARLFGLIGRLTRDQRRALLVILEQMVKKD</sequence>
<proteinExistence type="predicted"/>
<feature type="domain" description="HTH cro/C1-type" evidence="1">
    <location>
        <begin position="11"/>
        <end position="51"/>
    </location>
</feature>
<dbReference type="Proteomes" id="UP000199477">
    <property type="component" value="Unassembled WGS sequence"/>
</dbReference>
<keyword evidence="3" id="KW-1185">Reference proteome</keyword>
<protein>
    <submittedName>
        <fullName evidence="2">Helix-turn-helix</fullName>
    </submittedName>
</protein>
<reference evidence="3" key="1">
    <citation type="submission" date="2016-10" db="EMBL/GenBank/DDBJ databases">
        <authorList>
            <person name="Varghese N."/>
            <person name="Submissions S."/>
        </authorList>
    </citation>
    <scope>NUCLEOTIDE SEQUENCE [LARGE SCALE GENOMIC DNA]</scope>
    <source>
        <strain evidence="3">UNC178MFTsu3.1</strain>
    </source>
</reference>
<gene>
    <name evidence="2" type="ORF">SAMN02799615_02251</name>
</gene>
<dbReference type="PROSITE" id="PS50943">
    <property type="entry name" value="HTH_CROC1"/>
    <property type="match status" value="1"/>
</dbReference>
<dbReference type="GO" id="GO:0003677">
    <property type="term" value="F:DNA binding"/>
    <property type="evidence" value="ECO:0007669"/>
    <property type="project" value="InterPro"/>
</dbReference>
<accession>A0A1I2FEN8</accession>
<dbReference type="Pfam" id="PF01381">
    <property type="entry name" value="HTH_3"/>
    <property type="match status" value="1"/>
</dbReference>
<dbReference type="Gene3D" id="1.10.260.40">
    <property type="entry name" value="lambda repressor-like DNA-binding domains"/>
    <property type="match status" value="1"/>
</dbReference>
<name>A0A1I2FEN8_9GAMM</name>
<dbReference type="CDD" id="cd00093">
    <property type="entry name" value="HTH_XRE"/>
    <property type="match status" value="1"/>
</dbReference>
<dbReference type="InterPro" id="IPR001387">
    <property type="entry name" value="Cro/C1-type_HTH"/>
</dbReference>
<dbReference type="AlphaFoldDB" id="A0A1I2FEN8"/>
<dbReference type="RefSeq" id="WP_231504115.1">
    <property type="nucleotide sequence ID" value="NZ_JBFBVS010000001.1"/>
</dbReference>
<dbReference type="EMBL" id="FONH01000006">
    <property type="protein sequence ID" value="SFF03207.1"/>
    <property type="molecule type" value="Genomic_DNA"/>
</dbReference>
<evidence type="ECO:0000313" key="2">
    <source>
        <dbReference type="EMBL" id="SFF03207.1"/>
    </source>
</evidence>
<evidence type="ECO:0000259" key="1">
    <source>
        <dbReference type="PROSITE" id="PS50943"/>
    </source>
</evidence>
<dbReference type="InterPro" id="IPR010982">
    <property type="entry name" value="Lambda_DNA-bd_dom_sf"/>
</dbReference>